<dbReference type="PATRIC" id="fig|1234597.4.peg.994"/>
<dbReference type="AlphaFoldDB" id="M5JR06"/>
<proteinExistence type="predicted"/>
<gene>
    <name evidence="1" type="ORF">D584_04803</name>
</gene>
<evidence type="ECO:0000313" key="1">
    <source>
        <dbReference type="EMBL" id="ELT50235.1"/>
    </source>
</evidence>
<comment type="caution">
    <text evidence="1">The sequence shown here is derived from an EMBL/GenBank/DDBJ whole genome shotgun (WGS) entry which is preliminary data.</text>
</comment>
<evidence type="ECO:0000313" key="2">
    <source>
        <dbReference type="Proteomes" id="UP000011971"/>
    </source>
</evidence>
<dbReference type="Proteomes" id="UP000011971">
    <property type="component" value="Unassembled WGS sequence"/>
</dbReference>
<sequence length="96" mass="9997">MSTSQATARAIVEQTISAALPAGSPLPYASIGKAAFEGRNSIVASLTMFDGLPAVCRLKRWAFGWSKGWDSLPGGDISIENGAWARVSAPSEGAEE</sequence>
<organism evidence="1 2">
    <name type="scientific">Brucella intermedia M86</name>
    <dbReference type="NCBI Taxonomy" id="1234597"/>
    <lineage>
        <taxon>Bacteria</taxon>
        <taxon>Pseudomonadati</taxon>
        <taxon>Pseudomonadota</taxon>
        <taxon>Alphaproteobacteria</taxon>
        <taxon>Hyphomicrobiales</taxon>
        <taxon>Brucellaceae</taxon>
        <taxon>Brucella/Ochrobactrum group</taxon>
        <taxon>Brucella</taxon>
    </lineage>
</organism>
<dbReference type="OrthoDB" id="9979209at2"/>
<accession>M5JR06</accession>
<reference evidence="1 2" key="1">
    <citation type="journal article" date="2013" name="Gut Pathog.">
        <title>Draft genome of Ochrobactrum intermedium strain M86 isolated from non-ulcer dyspeptic individual from India.</title>
        <authorList>
            <person name="Kulkarni G."/>
            <person name="Dhotre D."/>
            <person name="Dharne M."/>
            <person name="Shetty S."/>
            <person name="Chowdhury S."/>
            <person name="Misra V."/>
            <person name="Misra S."/>
            <person name="Patole M."/>
            <person name="Shouche Y."/>
        </authorList>
    </citation>
    <scope>NUCLEOTIDE SEQUENCE [LARGE SCALE GENOMIC DNA]</scope>
    <source>
        <strain evidence="1 2">M86</strain>
    </source>
</reference>
<name>M5JR06_9HYPH</name>
<dbReference type="EMBL" id="AOGE01000011">
    <property type="protein sequence ID" value="ELT50235.1"/>
    <property type="molecule type" value="Genomic_DNA"/>
</dbReference>
<protein>
    <submittedName>
        <fullName evidence="1">Uncharacterized protein</fullName>
    </submittedName>
</protein>
<dbReference type="RefSeq" id="WP_006470825.1">
    <property type="nucleotide sequence ID" value="NZ_AOGE01000011.1"/>
</dbReference>